<dbReference type="VEuPathDB" id="FungiDB:H310_02288"/>
<dbReference type="GeneID" id="20079338"/>
<accession>A0A024UNJ5</accession>
<reference evidence="1" key="1">
    <citation type="submission" date="2013-12" db="EMBL/GenBank/DDBJ databases">
        <title>The Genome Sequence of Aphanomyces invadans NJM9701.</title>
        <authorList>
            <consortium name="The Broad Institute Genomics Platform"/>
            <person name="Russ C."/>
            <person name="Tyler B."/>
            <person name="van West P."/>
            <person name="Dieguez-Uribeondo J."/>
            <person name="Young S.K."/>
            <person name="Zeng Q."/>
            <person name="Gargeya S."/>
            <person name="Fitzgerald M."/>
            <person name="Abouelleil A."/>
            <person name="Alvarado L."/>
            <person name="Chapman S.B."/>
            <person name="Gainer-Dewar J."/>
            <person name="Goldberg J."/>
            <person name="Griggs A."/>
            <person name="Gujja S."/>
            <person name="Hansen M."/>
            <person name="Howarth C."/>
            <person name="Imamovic A."/>
            <person name="Ireland A."/>
            <person name="Larimer J."/>
            <person name="McCowan C."/>
            <person name="Murphy C."/>
            <person name="Pearson M."/>
            <person name="Poon T.W."/>
            <person name="Priest M."/>
            <person name="Roberts A."/>
            <person name="Saif S."/>
            <person name="Shea T."/>
            <person name="Sykes S."/>
            <person name="Wortman J."/>
            <person name="Nusbaum C."/>
            <person name="Birren B."/>
        </authorList>
    </citation>
    <scope>NUCLEOTIDE SEQUENCE [LARGE SCALE GENOMIC DNA]</scope>
    <source>
        <strain evidence="1">NJM9701</strain>
    </source>
</reference>
<dbReference type="RefSeq" id="XP_008863962.1">
    <property type="nucleotide sequence ID" value="XM_008865740.1"/>
</dbReference>
<name>A0A024UNJ5_9STRA</name>
<evidence type="ECO:0008006" key="2">
    <source>
        <dbReference type="Google" id="ProtNLM"/>
    </source>
</evidence>
<protein>
    <recommendedName>
        <fullName evidence="2">DDE-1 domain-containing protein</fullName>
    </recommendedName>
</protein>
<dbReference type="AlphaFoldDB" id="A0A024UNJ5"/>
<dbReference type="EMBL" id="KI913954">
    <property type="protein sequence ID" value="ETW07869.1"/>
    <property type="molecule type" value="Genomic_DNA"/>
</dbReference>
<sequence length="87" mass="9976">MVRLNTSPNELPTYPRDAIYAVQENAWMDEGVWDMYLRELLQFEIEAPSVVVVDNLSAHLRRAILSVETSTVCWKNCRQTQKCCSAA</sequence>
<dbReference type="OrthoDB" id="97987at2759"/>
<organism evidence="1">
    <name type="scientific">Aphanomyces invadans</name>
    <dbReference type="NCBI Taxonomy" id="157072"/>
    <lineage>
        <taxon>Eukaryota</taxon>
        <taxon>Sar</taxon>
        <taxon>Stramenopiles</taxon>
        <taxon>Oomycota</taxon>
        <taxon>Saprolegniomycetes</taxon>
        <taxon>Saprolegniales</taxon>
        <taxon>Verrucalvaceae</taxon>
        <taxon>Aphanomyces</taxon>
    </lineage>
</organism>
<evidence type="ECO:0000313" key="1">
    <source>
        <dbReference type="EMBL" id="ETW07869.1"/>
    </source>
</evidence>
<proteinExistence type="predicted"/>
<gene>
    <name evidence="1" type="ORF">H310_02288</name>
</gene>